<feature type="signal peptide" evidence="1">
    <location>
        <begin position="1"/>
        <end position="21"/>
    </location>
</feature>
<dbReference type="Proteomes" id="UP000680038">
    <property type="component" value="Unassembled WGS sequence"/>
</dbReference>
<feature type="chain" id="PRO_5037838637" description="Outer membrane protein beta-barrel domain-containing protein" evidence="1">
    <location>
        <begin position="22"/>
        <end position="240"/>
    </location>
</feature>
<keyword evidence="3" id="KW-1185">Reference proteome</keyword>
<dbReference type="RefSeq" id="WP_215238012.1">
    <property type="nucleotide sequence ID" value="NZ_CAJRAF010000001.1"/>
</dbReference>
<evidence type="ECO:0000313" key="3">
    <source>
        <dbReference type="Proteomes" id="UP000680038"/>
    </source>
</evidence>
<keyword evidence="1" id="KW-0732">Signal</keyword>
<evidence type="ECO:0000313" key="2">
    <source>
        <dbReference type="EMBL" id="CAG4994252.1"/>
    </source>
</evidence>
<dbReference type="EMBL" id="CAJRAF010000001">
    <property type="protein sequence ID" value="CAG4994252.1"/>
    <property type="molecule type" value="Genomic_DNA"/>
</dbReference>
<name>A0A916J9Y3_9BACT</name>
<dbReference type="AlphaFoldDB" id="A0A916J9Y3"/>
<sequence length="240" mass="26840">MKIRIIFTALLLVVSLQFLQAQPDSTAKEYKTGFAVYIETGFLTNNSLSNIRKTLKTRNVDPFSISMTSLVLAKRYETKRWITESRLVFTNHGNMKNEIDTKRATLMGIGLGLITGPKIVNTSQWNVSIPVGLDVMAYRMTIKSNYSAGIAKVIDTPAAYQAVKLYTGSLNASVGAAVDYKTNFWKKKLDKFYISGKLSYQLPITTTGQWRGDNVQVNDMASFKPNQLYGQLGIILFPKL</sequence>
<gene>
    <name evidence="2" type="ORF">DYBT9275_01353</name>
</gene>
<proteinExistence type="predicted"/>
<reference evidence="2" key="1">
    <citation type="submission" date="2021-04" db="EMBL/GenBank/DDBJ databases">
        <authorList>
            <person name="Rodrigo-Torres L."/>
            <person name="Arahal R. D."/>
            <person name="Lucena T."/>
        </authorList>
    </citation>
    <scope>NUCLEOTIDE SEQUENCE</scope>
    <source>
        <strain evidence="2">CECT 9275</strain>
    </source>
</reference>
<organism evidence="2 3">
    <name type="scientific">Dyadobacter helix</name>
    <dbReference type="NCBI Taxonomy" id="2822344"/>
    <lineage>
        <taxon>Bacteria</taxon>
        <taxon>Pseudomonadati</taxon>
        <taxon>Bacteroidota</taxon>
        <taxon>Cytophagia</taxon>
        <taxon>Cytophagales</taxon>
        <taxon>Spirosomataceae</taxon>
        <taxon>Dyadobacter</taxon>
    </lineage>
</organism>
<evidence type="ECO:0000256" key="1">
    <source>
        <dbReference type="SAM" id="SignalP"/>
    </source>
</evidence>
<protein>
    <recommendedName>
        <fullName evidence="4">Outer membrane protein beta-barrel domain-containing protein</fullName>
    </recommendedName>
</protein>
<evidence type="ECO:0008006" key="4">
    <source>
        <dbReference type="Google" id="ProtNLM"/>
    </source>
</evidence>
<accession>A0A916J9Y3</accession>
<comment type="caution">
    <text evidence="2">The sequence shown here is derived from an EMBL/GenBank/DDBJ whole genome shotgun (WGS) entry which is preliminary data.</text>
</comment>